<sequence length="176" mass="20782">MVKETMSLLRQMIDDREKTIVQEIINVETKQRKQIENCKIPLGNQLQFLNLRKAILDMHLIIKDHTTLLKAKEEFDDYLKKTNETLESLQIPTRIIYHSQGLKQLQQLKEEILVHGQYVEYNNPELQKLMMDNGTNEKLDLENKQLIDHDMTIVADVLRKTKVRKTIFLQQKRTGA</sequence>
<dbReference type="EMBL" id="CAJOAZ010008255">
    <property type="protein sequence ID" value="CAF4180745.1"/>
    <property type="molecule type" value="Genomic_DNA"/>
</dbReference>
<accession>A0A820AAK2</accession>
<evidence type="ECO:0000313" key="2">
    <source>
        <dbReference type="Proteomes" id="UP000663844"/>
    </source>
</evidence>
<proteinExistence type="predicted"/>
<organism evidence="1 2">
    <name type="scientific">Adineta steineri</name>
    <dbReference type="NCBI Taxonomy" id="433720"/>
    <lineage>
        <taxon>Eukaryota</taxon>
        <taxon>Metazoa</taxon>
        <taxon>Spiralia</taxon>
        <taxon>Gnathifera</taxon>
        <taxon>Rotifera</taxon>
        <taxon>Eurotatoria</taxon>
        <taxon>Bdelloidea</taxon>
        <taxon>Adinetida</taxon>
        <taxon>Adinetidae</taxon>
        <taxon>Adineta</taxon>
    </lineage>
</organism>
<comment type="caution">
    <text evidence="1">The sequence shown here is derived from an EMBL/GenBank/DDBJ whole genome shotgun (WGS) entry which is preliminary data.</text>
</comment>
<name>A0A820AAK2_9BILA</name>
<gene>
    <name evidence="1" type="ORF">OXD698_LOCUS39715</name>
</gene>
<reference evidence="1" key="1">
    <citation type="submission" date="2021-02" db="EMBL/GenBank/DDBJ databases">
        <authorList>
            <person name="Nowell W R."/>
        </authorList>
    </citation>
    <scope>NUCLEOTIDE SEQUENCE</scope>
</reference>
<evidence type="ECO:0000313" key="1">
    <source>
        <dbReference type="EMBL" id="CAF4180745.1"/>
    </source>
</evidence>
<protein>
    <submittedName>
        <fullName evidence="1">Uncharacterized protein</fullName>
    </submittedName>
</protein>
<dbReference type="AlphaFoldDB" id="A0A820AAK2"/>
<dbReference type="Proteomes" id="UP000663844">
    <property type="component" value="Unassembled WGS sequence"/>
</dbReference>